<reference evidence="1" key="1">
    <citation type="submission" date="2022-04" db="EMBL/GenBank/DDBJ databases">
        <title>Chromosome-scale genome assembly of Holotrichia oblita Faldermann.</title>
        <authorList>
            <person name="Rongchong L."/>
        </authorList>
    </citation>
    <scope>NUCLEOTIDE SEQUENCE</scope>
    <source>
        <strain evidence="1">81SQS9</strain>
    </source>
</reference>
<sequence length="293" mass="33258">MFLLIHTMTITECDFVLQAQFFHALGYNLTRLENATLIGRRLSLRFHPNLQRNRHKGGLHRLNAPNLKTLMKRNSGHIRHHLKTIHMYGGPQNNTHPLQTQPVPKVETSILPTPTPVVSTTPTESRPVQEAVKIPETLSAASDPKQTVCWLVNNRFEKYLTTFSSFSGADMLRMSKEDFTQICGQADGIRLYNAIHLKAIAPKLTIYVCRDSKNVYHAIFLSAHSNMELLQKLSAAIGIPKEQVRDIYMQGPHSIHIHLNNDVISHIKEETMFNLEILQDNGSYVLLLKPTSK</sequence>
<comment type="caution">
    <text evidence="1">The sequence shown here is derived from an EMBL/GenBank/DDBJ whole genome shotgun (WGS) entry which is preliminary data.</text>
</comment>
<dbReference type="EMBL" id="CM043016">
    <property type="protein sequence ID" value="KAI4468716.1"/>
    <property type="molecule type" value="Genomic_DNA"/>
</dbReference>
<evidence type="ECO:0000313" key="1">
    <source>
        <dbReference type="EMBL" id="KAI4468716.1"/>
    </source>
</evidence>
<dbReference type="Proteomes" id="UP001056778">
    <property type="component" value="Chromosome 2"/>
</dbReference>
<organism evidence="1 2">
    <name type="scientific">Holotrichia oblita</name>
    <name type="common">Chafer beetle</name>
    <dbReference type="NCBI Taxonomy" id="644536"/>
    <lineage>
        <taxon>Eukaryota</taxon>
        <taxon>Metazoa</taxon>
        <taxon>Ecdysozoa</taxon>
        <taxon>Arthropoda</taxon>
        <taxon>Hexapoda</taxon>
        <taxon>Insecta</taxon>
        <taxon>Pterygota</taxon>
        <taxon>Neoptera</taxon>
        <taxon>Endopterygota</taxon>
        <taxon>Coleoptera</taxon>
        <taxon>Polyphaga</taxon>
        <taxon>Scarabaeiformia</taxon>
        <taxon>Scarabaeidae</taxon>
        <taxon>Melolonthinae</taxon>
        <taxon>Holotrichia</taxon>
    </lineage>
</organism>
<gene>
    <name evidence="1" type="ORF">MML48_2g00020383</name>
</gene>
<protein>
    <submittedName>
        <fullName evidence="1">Transcription factor cp2</fullName>
    </submittedName>
</protein>
<accession>A0ACB9TPL3</accession>
<keyword evidence="2" id="KW-1185">Reference proteome</keyword>
<proteinExistence type="predicted"/>
<name>A0ACB9TPL3_HOLOL</name>
<evidence type="ECO:0000313" key="2">
    <source>
        <dbReference type="Proteomes" id="UP001056778"/>
    </source>
</evidence>